<keyword evidence="4 10" id="KW-1134">Transmembrane beta strand</keyword>
<feature type="domain" description="TonB-dependent receptor plug" evidence="13">
    <location>
        <begin position="35"/>
        <end position="141"/>
    </location>
</feature>
<dbReference type="Pfam" id="PF00593">
    <property type="entry name" value="TonB_dep_Rec_b-barrel"/>
    <property type="match status" value="1"/>
</dbReference>
<evidence type="ECO:0000256" key="2">
    <source>
        <dbReference type="ARBA" id="ARBA00009810"/>
    </source>
</evidence>
<gene>
    <name evidence="14" type="ORF">ACFPTN_05700</name>
</gene>
<sequence>MLSLIAPLCTAMQDEDPFLEPLPVVLSVSRLPQPVQDAPGAITVIDADLIAATGYRDLGRLLRLAPGMQVGQERSNTQWLTYHGLGFEVPAQLQVLVDGRSLNPRSLGVGANFGSLRNIERIEVVRGSNSAAYGSNAFLGVVNIISRHTGADEGSTVALNMGDHGIADLDARFVSRQGPLGLRLTARHFGDDGFAGLHDGRQANVLNLRGDLRVSETDEIDFTAGIGEERGKQGYPGMLFETDRERSSRHTDTALHLRWRHAPSADEEWSLSWYHTRNSFRDEWFVESRANLPPALAAYAAALPAMRIAVGDSIETARNNVELQHRFLAAPDLRLLWGAEWRGESTDSRFFFHGAGRRKREEWRVFGNLEWRSAPQWLWNLGALAERIDDGPTRIAPRLFLNWQPSTANTWRIGYSRAWRQPSLLESAVDLRIIDETHGLLQQRFLPNPDLRPPRIDAFELGFVGALPQLGGSLDVRLFHENIRDLIVRRMVDVTLDAGDNTLADPNLVQRLLRATRWQNAADAVRLSGIEYQLRTRPWTGGEFILNHAIVRAAAKDADIERNVAPYSASLTWLQRHGAWRSALTLLRMGPIDAGFGFTPTFRYTVPAYTTLDASVARSFRFDHQPVEIRLTAVNLLGRHQEYANRPLQQSSRFGRDRPANEVGPQVWLSIGTRF</sequence>
<dbReference type="PANTHER" id="PTHR30069:SF27">
    <property type="entry name" value="BLL4766 PROTEIN"/>
    <property type="match status" value="1"/>
</dbReference>
<keyword evidence="15" id="KW-1185">Reference proteome</keyword>
<keyword evidence="9 10" id="KW-0998">Cell outer membrane</keyword>
<dbReference type="EMBL" id="JBHSOG010000016">
    <property type="protein sequence ID" value="MFC5768859.1"/>
    <property type="molecule type" value="Genomic_DNA"/>
</dbReference>
<dbReference type="PROSITE" id="PS52016">
    <property type="entry name" value="TONB_DEPENDENT_REC_3"/>
    <property type="match status" value="1"/>
</dbReference>
<dbReference type="InterPro" id="IPR037066">
    <property type="entry name" value="Plug_dom_sf"/>
</dbReference>
<dbReference type="RefSeq" id="WP_232516480.1">
    <property type="nucleotide sequence ID" value="NZ_JBHSOG010000016.1"/>
</dbReference>
<dbReference type="InterPro" id="IPR036942">
    <property type="entry name" value="Beta-barrel_TonB_sf"/>
</dbReference>
<dbReference type="Gene3D" id="2.170.130.10">
    <property type="entry name" value="TonB-dependent receptor, plug domain"/>
    <property type="match status" value="1"/>
</dbReference>
<proteinExistence type="inferred from homology"/>
<evidence type="ECO:0000313" key="14">
    <source>
        <dbReference type="EMBL" id="MFC5768859.1"/>
    </source>
</evidence>
<keyword evidence="5 10" id="KW-0812">Transmembrane</keyword>
<keyword evidence="3 10" id="KW-0813">Transport</keyword>
<evidence type="ECO:0000259" key="12">
    <source>
        <dbReference type="Pfam" id="PF00593"/>
    </source>
</evidence>
<keyword evidence="8 14" id="KW-0675">Receptor</keyword>
<dbReference type="PANTHER" id="PTHR30069">
    <property type="entry name" value="TONB-DEPENDENT OUTER MEMBRANE RECEPTOR"/>
    <property type="match status" value="1"/>
</dbReference>
<comment type="similarity">
    <text evidence="2 10 11">Belongs to the TonB-dependent receptor family.</text>
</comment>
<evidence type="ECO:0000256" key="9">
    <source>
        <dbReference type="ARBA" id="ARBA00023237"/>
    </source>
</evidence>
<accession>A0ABW1AP14</accession>
<evidence type="ECO:0000313" key="15">
    <source>
        <dbReference type="Proteomes" id="UP001595974"/>
    </source>
</evidence>
<keyword evidence="7 10" id="KW-0472">Membrane</keyword>
<evidence type="ECO:0000256" key="3">
    <source>
        <dbReference type="ARBA" id="ARBA00022448"/>
    </source>
</evidence>
<dbReference type="InterPro" id="IPR000531">
    <property type="entry name" value="Beta-barrel_TonB"/>
</dbReference>
<dbReference type="Gene3D" id="2.40.170.20">
    <property type="entry name" value="TonB-dependent receptor, beta-barrel domain"/>
    <property type="match status" value="1"/>
</dbReference>
<protein>
    <submittedName>
        <fullName evidence="14">TonB-dependent receptor plug domain-containing protein</fullName>
    </submittedName>
</protein>
<comment type="subcellular location">
    <subcellularLocation>
        <location evidence="1 10">Cell outer membrane</location>
        <topology evidence="1 10">Multi-pass membrane protein</topology>
    </subcellularLocation>
</comment>
<evidence type="ECO:0000256" key="11">
    <source>
        <dbReference type="RuleBase" id="RU003357"/>
    </source>
</evidence>
<evidence type="ECO:0000256" key="10">
    <source>
        <dbReference type="PROSITE-ProRule" id="PRU01360"/>
    </source>
</evidence>
<reference evidence="15" key="1">
    <citation type="journal article" date="2019" name="Int. J. Syst. Evol. Microbiol.">
        <title>The Global Catalogue of Microorganisms (GCM) 10K type strain sequencing project: providing services to taxonomists for standard genome sequencing and annotation.</title>
        <authorList>
            <consortium name="The Broad Institute Genomics Platform"/>
            <consortium name="The Broad Institute Genome Sequencing Center for Infectious Disease"/>
            <person name="Wu L."/>
            <person name="Ma J."/>
        </authorList>
    </citation>
    <scope>NUCLEOTIDE SEQUENCE [LARGE SCALE GENOMIC DNA]</scope>
    <source>
        <strain evidence="15">SHR3</strain>
    </source>
</reference>
<evidence type="ECO:0000256" key="8">
    <source>
        <dbReference type="ARBA" id="ARBA00023170"/>
    </source>
</evidence>
<name>A0ABW1AP14_9RHOO</name>
<comment type="caution">
    <text evidence="14">The sequence shown here is derived from an EMBL/GenBank/DDBJ whole genome shotgun (WGS) entry which is preliminary data.</text>
</comment>
<dbReference type="Pfam" id="PF07715">
    <property type="entry name" value="Plug"/>
    <property type="match status" value="1"/>
</dbReference>
<evidence type="ECO:0000256" key="4">
    <source>
        <dbReference type="ARBA" id="ARBA00022452"/>
    </source>
</evidence>
<dbReference type="InterPro" id="IPR039426">
    <property type="entry name" value="TonB-dep_rcpt-like"/>
</dbReference>
<evidence type="ECO:0000256" key="5">
    <source>
        <dbReference type="ARBA" id="ARBA00022692"/>
    </source>
</evidence>
<feature type="domain" description="TonB-dependent receptor-like beta-barrel" evidence="12">
    <location>
        <begin position="231"/>
        <end position="636"/>
    </location>
</feature>
<dbReference type="SUPFAM" id="SSF56935">
    <property type="entry name" value="Porins"/>
    <property type="match status" value="1"/>
</dbReference>
<evidence type="ECO:0000259" key="13">
    <source>
        <dbReference type="Pfam" id="PF07715"/>
    </source>
</evidence>
<evidence type="ECO:0000256" key="6">
    <source>
        <dbReference type="ARBA" id="ARBA00023077"/>
    </source>
</evidence>
<dbReference type="InterPro" id="IPR012910">
    <property type="entry name" value="Plug_dom"/>
</dbReference>
<organism evidence="14 15">
    <name type="scientific">Thauera sinica</name>
    <dbReference type="NCBI Taxonomy" id="2665146"/>
    <lineage>
        <taxon>Bacteria</taxon>
        <taxon>Pseudomonadati</taxon>
        <taxon>Pseudomonadota</taxon>
        <taxon>Betaproteobacteria</taxon>
        <taxon>Rhodocyclales</taxon>
        <taxon>Zoogloeaceae</taxon>
        <taxon>Thauera</taxon>
    </lineage>
</organism>
<dbReference type="Proteomes" id="UP001595974">
    <property type="component" value="Unassembled WGS sequence"/>
</dbReference>
<evidence type="ECO:0000256" key="7">
    <source>
        <dbReference type="ARBA" id="ARBA00023136"/>
    </source>
</evidence>
<keyword evidence="6 11" id="KW-0798">TonB box</keyword>
<evidence type="ECO:0000256" key="1">
    <source>
        <dbReference type="ARBA" id="ARBA00004571"/>
    </source>
</evidence>